<feature type="signal peptide" evidence="12">
    <location>
        <begin position="1"/>
        <end position="29"/>
    </location>
</feature>
<dbReference type="GeneID" id="108084443"/>
<dbReference type="GO" id="GO:0090729">
    <property type="term" value="F:toxin activity"/>
    <property type="evidence" value="ECO:0007669"/>
    <property type="project" value="UniProtKB-KW"/>
</dbReference>
<dbReference type="GO" id="GO:0016788">
    <property type="term" value="F:hydrolase activity, acting on ester bonds"/>
    <property type="evidence" value="ECO:0007669"/>
    <property type="project" value="InterPro"/>
</dbReference>
<keyword evidence="10 12" id="KW-0378">Hydrolase</keyword>
<evidence type="ECO:0000259" key="14">
    <source>
        <dbReference type="Pfam" id="PF02872"/>
    </source>
</evidence>
<dbReference type="InterPro" id="IPR004843">
    <property type="entry name" value="Calcineurin-like_PHP"/>
</dbReference>
<keyword evidence="8 12" id="KW-0732">Signal</keyword>
<feature type="domain" description="Calcineurin-like phosphoesterase" evidence="13">
    <location>
        <begin position="39"/>
        <end position="253"/>
    </location>
</feature>
<dbReference type="SUPFAM" id="SSF56300">
    <property type="entry name" value="Metallo-dependent phosphatases"/>
    <property type="match status" value="1"/>
</dbReference>
<evidence type="ECO:0000256" key="1">
    <source>
        <dbReference type="ARBA" id="ARBA00004613"/>
    </source>
</evidence>
<keyword evidence="6" id="KW-0800">Toxin</keyword>
<proteinExistence type="inferred from homology"/>
<dbReference type="GO" id="GO:0006196">
    <property type="term" value="P:AMP catabolic process"/>
    <property type="evidence" value="ECO:0007669"/>
    <property type="project" value="TreeGrafter"/>
</dbReference>
<evidence type="ECO:0000256" key="2">
    <source>
        <dbReference type="ARBA" id="ARBA00006654"/>
    </source>
</evidence>
<comment type="similarity">
    <text evidence="2 12">Belongs to the 5'-nucleotidase family.</text>
</comment>
<dbReference type="CDD" id="cd07409">
    <property type="entry name" value="MPP_CD73_N"/>
    <property type="match status" value="1"/>
</dbReference>
<dbReference type="PANTHER" id="PTHR11575:SF32">
    <property type="entry name" value="APYRASE-LIKE PROTEIN"/>
    <property type="match status" value="1"/>
</dbReference>
<dbReference type="Gene3D" id="3.90.780.10">
    <property type="entry name" value="5'-Nucleotidase, C-terminal domain"/>
    <property type="match status" value="1"/>
</dbReference>
<dbReference type="InterPro" id="IPR036907">
    <property type="entry name" value="5'-Nucleotdase_C_sf"/>
</dbReference>
<evidence type="ECO:0000256" key="11">
    <source>
        <dbReference type="ARBA" id="ARBA00023240"/>
    </source>
</evidence>
<keyword evidence="11" id="KW-1199">Hemostasis impairing toxin</keyword>
<dbReference type="GO" id="GO:0046872">
    <property type="term" value="F:metal ion binding"/>
    <property type="evidence" value="ECO:0007669"/>
    <property type="project" value="UniProtKB-KW"/>
</dbReference>
<dbReference type="InterPro" id="IPR006179">
    <property type="entry name" value="5_nucleotidase/apyrase"/>
</dbReference>
<evidence type="ECO:0000256" key="9">
    <source>
        <dbReference type="ARBA" id="ARBA00022741"/>
    </source>
</evidence>
<evidence type="ECO:0000313" key="15">
    <source>
        <dbReference type="Proteomes" id="UP001652661"/>
    </source>
</evidence>
<dbReference type="OMA" id="LDMGNEP"/>
<dbReference type="PANTHER" id="PTHR11575">
    <property type="entry name" value="5'-NUCLEOTIDASE-RELATED"/>
    <property type="match status" value="1"/>
</dbReference>
<keyword evidence="5" id="KW-0964">Secreted</keyword>
<dbReference type="Proteomes" id="UP001652661">
    <property type="component" value="Chromosome X"/>
</dbReference>
<dbReference type="Gene3D" id="3.60.21.10">
    <property type="match status" value="1"/>
</dbReference>
<dbReference type="InterPro" id="IPR006146">
    <property type="entry name" value="5'-Nucleotdase_CS"/>
</dbReference>
<dbReference type="SUPFAM" id="SSF55816">
    <property type="entry name" value="5'-nucleotidase (syn. UDP-sugar hydrolase), C-terminal domain"/>
    <property type="match status" value="1"/>
</dbReference>
<dbReference type="FunFam" id="3.90.780.10:FF:000004">
    <property type="entry name" value="UDP-sugar hydrolase, putative"/>
    <property type="match status" value="1"/>
</dbReference>
<dbReference type="AlphaFoldDB" id="A0A6P4J5G7"/>
<evidence type="ECO:0000256" key="12">
    <source>
        <dbReference type="RuleBase" id="RU362119"/>
    </source>
</evidence>
<evidence type="ECO:0000256" key="5">
    <source>
        <dbReference type="ARBA" id="ARBA00022525"/>
    </source>
</evidence>
<dbReference type="GO" id="GO:0005886">
    <property type="term" value="C:plasma membrane"/>
    <property type="evidence" value="ECO:0007669"/>
    <property type="project" value="TreeGrafter"/>
</dbReference>
<evidence type="ECO:0000256" key="4">
    <source>
        <dbReference type="ARBA" id="ARBA00022442"/>
    </source>
</evidence>
<dbReference type="GO" id="GO:0000166">
    <property type="term" value="F:nucleotide binding"/>
    <property type="evidence" value="ECO:0007669"/>
    <property type="project" value="UniProtKB-KW"/>
</dbReference>
<reference evidence="16" key="1">
    <citation type="submission" date="2025-08" db="UniProtKB">
        <authorList>
            <consortium name="RefSeq"/>
        </authorList>
    </citation>
    <scope>IDENTIFICATION</scope>
    <source>
        <strain evidence="16">14028-0561.14</strain>
        <tissue evidence="16">Whole fly</tissue>
    </source>
</reference>
<gene>
    <name evidence="16" type="primary">LOC108084443</name>
</gene>
<dbReference type="GO" id="GO:0005615">
    <property type="term" value="C:extracellular space"/>
    <property type="evidence" value="ECO:0007669"/>
    <property type="project" value="UniProtKB-ARBA"/>
</dbReference>
<keyword evidence="15" id="KW-1185">Reference proteome</keyword>
<dbReference type="InterPro" id="IPR008334">
    <property type="entry name" value="5'-Nucleotdase_C"/>
</dbReference>
<keyword evidence="7" id="KW-0479">Metal-binding</keyword>
<keyword evidence="9 12" id="KW-0547">Nucleotide-binding</keyword>
<evidence type="ECO:0000313" key="16">
    <source>
        <dbReference type="RefSeq" id="XP_017036140.1"/>
    </source>
</evidence>
<feature type="chain" id="PRO_5028501972" description="apyrase" evidence="12">
    <location>
        <begin position="30"/>
        <end position="558"/>
    </location>
</feature>
<evidence type="ECO:0000259" key="13">
    <source>
        <dbReference type="Pfam" id="PF00149"/>
    </source>
</evidence>
<keyword evidence="4" id="KW-1201">Platelet aggregation inhibiting toxin</keyword>
<dbReference type="EC" id="3.6.1.5" evidence="3"/>
<sequence>MAGASWSMMMMISPLVAILLATMMGPVEAADKEGFPVAIIHINDLHARFEATDTSGGTCDDGETCIGGYPRTVTTVRRLLQDQADLNPIYINAGDSFQGTLWYNIGRWNVTQQLLNLLPADAMTLGNHEFDHGVEGVVPFLETVNTSMLVANMDCAHEPTMEGKYNKSKIIERSGRKIGLIGVILETTYDLANTGKLSFRNESDTIREEAQLLKAQGANIIIVISHCGYEVDKEIAANAGDWIDVIVGSHSHTLLYTGTPPSGSTPAGPYPTEVVHSSGHRVLIVQASAYARYVGNLVVYFDDNGDVLDFEGNPLYMDQSVPEDEEILAAMLPWKEVIDETGKVVVGHSKVDLTKDDCAAGECNLGNFFCDAMVHSFVGMASYEEKAWTNVSAGLMNIGGLRVPLNRGNLTYAHIVSMSPFENTLVAYNLPGSKLVEAMEFAVSKVDLENGVKGSYINLQFSGIRVKYDYTKPVGSRVISVAVRCADCQVPKYEPLIMDKLYRLTSPNFLQAGGDGYTMLAEGTDLQWGVTDLDALISYSDHFDPIYQGLEGRITVLN</sequence>
<evidence type="ECO:0000256" key="10">
    <source>
        <dbReference type="ARBA" id="ARBA00022801"/>
    </source>
</evidence>
<dbReference type="Pfam" id="PF00149">
    <property type="entry name" value="Metallophos"/>
    <property type="match status" value="1"/>
</dbReference>
<feature type="domain" description="5'-Nucleotidase C-terminal" evidence="14">
    <location>
        <begin position="345"/>
        <end position="522"/>
    </location>
</feature>
<dbReference type="FunFam" id="3.60.21.10:FF:000020">
    <property type="entry name" value="NT5E isoform 4"/>
    <property type="match status" value="1"/>
</dbReference>
<dbReference type="OrthoDB" id="7722975at2759"/>
<evidence type="ECO:0000256" key="3">
    <source>
        <dbReference type="ARBA" id="ARBA00012148"/>
    </source>
</evidence>
<accession>A0A6P4J5G7</accession>
<dbReference type="Pfam" id="PF02872">
    <property type="entry name" value="5_nucleotid_C"/>
    <property type="match status" value="1"/>
</dbReference>
<name>A0A6P4J5G7_DROKI</name>
<comment type="subcellular location">
    <subcellularLocation>
        <location evidence="1">Secreted</location>
    </subcellularLocation>
</comment>
<evidence type="ECO:0000256" key="8">
    <source>
        <dbReference type="ARBA" id="ARBA00022729"/>
    </source>
</evidence>
<dbReference type="GO" id="GO:0004050">
    <property type="term" value="F:apyrase activity"/>
    <property type="evidence" value="ECO:0007669"/>
    <property type="project" value="UniProtKB-EC"/>
</dbReference>
<protein>
    <recommendedName>
        <fullName evidence="3">apyrase</fullName>
        <ecNumber evidence="3">3.6.1.5</ecNumber>
    </recommendedName>
</protein>
<organism evidence="15 16">
    <name type="scientific">Drosophila kikkawai</name>
    <name type="common">Fruit fly</name>
    <dbReference type="NCBI Taxonomy" id="30033"/>
    <lineage>
        <taxon>Eukaryota</taxon>
        <taxon>Metazoa</taxon>
        <taxon>Ecdysozoa</taxon>
        <taxon>Arthropoda</taxon>
        <taxon>Hexapoda</taxon>
        <taxon>Insecta</taxon>
        <taxon>Pterygota</taxon>
        <taxon>Neoptera</taxon>
        <taxon>Endopterygota</taxon>
        <taxon>Diptera</taxon>
        <taxon>Brachycera</taxon>
        <taxon>Muscomorpha</taxon>
        <taxon>Ephydroidea</taxon>
        <taxon>Drosophilidae</taxon>
        <taxon>Drosophila</taxon>
        <taxon>Sophophora</taxon>
    </lineage>
</organism>
<evidence type="ECO:0000256" key="7">
    <source>
        <dbReference type="ARBA" id="ARBA00022723"/>
    </source>
</evidence>
<dbReference type="PRINTS" id="PR01607">
    <property type="entry name" value="APYRASEFAMLY"/>
</dbReference>
<dbReference type="InterPro" id="IPR029052">
    <property type="entry name" value="Metallo-depent_PP-like"/>
</dbReference>
<evidence type="ECO:0000256" key="6">
    <source>
        <dbReference type="ARBA" id="ARBA00022656"/>
    </source>
</evidence>
<dbReference type="RefSeq" id="XP_017036140.1">
    <property type="nucleotide sequence ID" value="XM_017180651.2"/>
</dbReference>
<dbReference type="PROSITE" id="PS00785">
    <property type="entry name" value="5_NUCLEOTIDASE_1"/>
    <property type="match status" value="1"/>
</dbReference>